<gene>
    <name evidence="1" type="ORF">HS088_TW20G00713</name>
</gene>
<sequence>MDNDDLKGISALGEGSTTSVSNLPGIRGFNKLLEVWVPEITTKARLLLLDPAAAELGWLGGRCNCTHTWTQLCWATSHCLCHLCLLSQEQHHHQRCTNCNI</sequence>
<name>A0A7J7C8B1_TRIWF</name>
<evidence type="ECO:0000313" key="1">
    <source>
        <dbReference type="EMBL" id="KAF5730340.1"/>
    </source>
</evidence>
<comment type="caution">
    <text evidence="1">The sequence shown here is derived from an EMBL/GenBank/DDBJ whole genome shotgun (WGS) entry which is preliminary data.</text>
</comment>
<evidence type="ECO:0000313" key="2">
    <source>
        <dbReference type="Proteomes" id="UP000593562"/>
    </source>
</evidence>
<keyword evidence="2" id="KW-1185">Reference proteome</keyword>
<dbReference type="AlphaFoldDB" id="A0A7J7C8B1"/>
<proteinExistence type="predicted"/>
<dbReference type="Proteomes" id="UP000593562">
    <property type="component" value="Unassembled WGS sequence"/>
</dbReference>
<dbReference type="InParanoid" id="A0A7J7C8B1"/>
<protein>
    <submittedName>
        <fullName evidence="1">Uncharacterized protein</fullName>
    </submittedName>
</protein>
<accession>A0A7J7C8B1</accession>
<dbReference type="EMBL" id="JAAARO010000020">
    <property type="protein sequence ID" value="KAF5730340.1"/>
    <property type="molecule type" value="Genomic_DNA"/>
</dbReference>
<organism evidence="1 2">
    <name type="scientific">Tripterygium wilfordii</name>
    <name type="common">Thunder God vine</name>
    <dbReference type="NCBI Taxonomy" id="458696"/>
    <lineage>
        <taxon>Eukaryota</taxon>
        <taxon>Viridiplantae</taxon>
        <taxon>Streptophyta</taxon>
        <taxon>Embryophyta</taxon>
        <taxon>Tracheophyta</taxon>
        <taxon>Spermatophyta</taxon>
        <taxon>Magnoliopsida</taxon>
        <taxon>eudicotyledons</taxon>
        <taxon>Gunneridae</taxon>
        <taxon>Pentapetalae</taxon>
        <taxon>rosids</taxon>
        <taxon>fabids</taxon>
        <taxon>Celastrales</taxon>
        <taxon>Celastraceae</taxon>
        <taxon>Tripterygium</taxon>
    </lineage>
</organism>
<reference evidence="1 2" key="1">
    <citation type="journal article" date="2020" name="Nat. Commun.">
        <title>Genome of Tripterygium wilfordii and identification of cytochrome P450 involved in triptolide biosynthesis.</title>
        <authorList>
            <person name="Tu L."/>
            <person name="Su P."/>
            <person name="Zhang Z."/>
            <person name="Gao L."/>
            <person name="Wang J."/>
            <person name="Hu T."/>
            <person name="Zhou J."/>
            <person name="Zhang Y."/>
            <person name="Zhao Y."/>
            <person name="Liu Y."/>
            <person name="Song Y."/>
            <person name="Tong Y."/>
            <person name="Lu Y."/>
            <person name="Yang J."/>
            <person name="Xu C."/>
            <person name="Jia M."/>
            <person name="Peters R.J."/>
            <person name="Huang L."/>
            <person name="Gao W."/>
        </authorList>
    </citation>
    <scope>NUCLEOTIDE SEQUENCE [LARGE SCALE GENOMIC DNA]</scope>
    <source>
        <strain evidence="2">cv. XIE 37</strain>
        <tissue evidence="1">Leaf</tissue>
    </source>
</reference>